<comment type="caution">
    <text evidence="3">The sequence shown here is derived from an EMBL/GenBank/DDBJ whole genome shotgun (WGS) entry which is preliminary data.</text>
</comment>
<dbReference type="EMBL" id="JAOTPV010000003">
    <property type="protein sequence ID" value="KAJ4485718.1"/>
    <property type="molecule type" value="Genomic_DNA"/>
</dbReference>
<protein>
    <submittedName>
        <fullName evidence="3">Uncharacterized protein</fullName>
    </submittedName>
</protein>
<organism evidence="3 4">
    <name type="scientific">Lentinula aciculospora</name>
    <dbReference type="NCBI Taxonomy" id="153920"/>
    <lineage>
        <taxon>Eukaryota</taxon>
        <taxon>Fungi</taxon>
        <taxon>Dikarya</taxon>
        <taxon>Basidiomycota</taxon>
        <taxon>Agaricomycotina</taxon>
        <taxon>Agaricomycetes</taxon>
        <taxon>Agaricomycetidae</taxon>
        <taxon>Agaricales</taxon>
        <taxon>Marasmiineae</taxon>
        <taxon>Omphalotaceae</taxon>
        <taxon>Lentinula</taxon>
    </lineage>
</organism>
<keyword evidence="2" id="KW-0472">Membrane</keyword>
<feature type="compositionally biased region" description="Low complexity" evidence="1">
    <location>
        <begin position="84"/>
        <end position="113"/>
    </location>
</feature>
<sequence length="147" mass="16108">MIVGAVLGSIIGITLAIVFFLLVRRKRRRSKPPSSLPGLETFRFDHKKGVRLTDSQNTISATSPNPLSSQPVLPLPVHTQGTVESSSSTASEAQQASASNTTSSENNPETPSEPIRRMEQRIFMLEQMLRQADQVELALHDTSPPPY</sequence>
<gene>
    <name evidence="3" type="ORF">J3R30DRAFT_1396975</name>
</gene>
<feature type="region of interest" description="Disordered" evidence="1">
    <location>
        <begin position="55"/>
        <end position="121"/>
    </location>
</feature>
<keyword evidence="2" id="KW-1133">Transmembrane helix</keyword>
<keyword evidence="4" id="KW-1185">Reference proteome</keyword>
<feature type="compositionally biased region" description="Low complexity" evidence="1">
    <location>
        <begin position="63"/>
        <end position="76"/>
    </location>
</feature>
<evidence type="ECO:0000313" key="4">
    <source>
        <dbReference type="Proteomes" id="UP001150266"/>
    </source>
</evidence>
<name>A0A9W9DV64_9AGAR</name>
<reference evidence="3" key="1">
    <citation type="submission" date="2022-08" db="EMBL/GenBank/DDBJ databases">
        <title>A Global Phylogenomic Analysis of the Shiitake Genus Lentinula.</title>
        <authorList>
            <consortium name="DOE Joint Genome Institute"/>
            <person name="Sierra-Patev S."/>
            <person name="Min B."/>
            <person name="Naranjo-Ortiz M."/>
            <person name="Looney B."/>
            <person name="Konkel Z."/>
            <person name="Slot J.C."/>
            <person name="Sakamoto Y."/>
            <person name="Steenwyk J.L."/>
            <person name="Rokas A."/>
            <person name="Carro J."/>
            <person name="Camarero S."/>
            <person name="Ferreira P."/>
            <person name="Molpeceres G."/>
            <person name="Ruiz-Duenas F.J."/>
            <person name="Serrano A."/>
            <person name="Henrissat B."/>
            <person name="Drula E."/>
            <person name="Hughes K.W."/>
            <person name="Mata J.L."/>
            <person name="Ishikawa N.K."/>
            <person name="Vargas-Isla R."/>
            <person name="Ushijima S."/>
            <person name="Smith C.A."/>
            <person name="Ahrendt S."/>
            <person name="Andreopoulos W."/>
            <person name="He G."/>
            <person name="Labutti K."/>
            <person name="Lipzen A."/>
            <person name="Ng V."/>
            <person name="Riley R."/>
            <person name="Sandor L."/>
            <person name="Barry K."/>
            <person name="Martinez A.T."/>
            <person name="Xiao Y."/>
            <person name="Gibbons J.G."/>
            <person name="Terashima K."/>
            <person name="Grigoriev I.V."/>
            <person name="Hibbett D.S."/>
        </authorList>
    </citation>
    <scope>NUCLEOTIDE SEQUENCE</scope>
    <source>
        <strain evidence="3">JLM2183</strain>
    </source>
</reference>
<evidence type="ECO:0000256" key="2">
    <source>
        <dbReference type="SAM" id="Phobius"/>
    </source>
</evidence>
<feature type="transmembrane region" description="Helical" evidence="2">
    <location>
        <begin position="6"/>
        <end position="23"/>
    </location>
</feature>
<proteinExistence type="predicted"/>
<evidence type="ECO:0000256" key="1">
    <source>
        <dbReference type="SAM" id="MobiDB-lite"/>
    </source>
</evidence>
<dbReference type="AlphaFoldDB" id="A0A9W9DV64"/>
<accession>A0A9W9DV64</accession>
<keyword evidence="2" id="KW-0812">Transmembrane</keyword>
<dbReference type="Proteomes" id="UP001150266">
    <property type="component" value="Unassembled WGS sequence"/>
</dbReference>
<evidence type="ECO:0000313" key="3">
    <source>
        <dbReference type="EMBL" id="KAJ4485718.1"/>
    </source>
</evidence>